<keyword evidence="3" id="KW-0064">Aspartyl protease</keyword>
<keyword evidence="1" id="KW-0645">Protease</keyword>
<dbReference type="Pfam" id="PF07727">
    <property type="entry name" value="RVT_2"/>
    <property type="match status" value="1"/>
</dbReference>
<keyword evidence="2" id="KW-0479">Metal-binding</keyword>
<dbReference type="InterPro" id="IPR057670">
    <property type="entry name" value="SH3_retrovirus"/>
</dbReference>
<reference evidence="7" key="1">
    <citation type="submission" date="2020-10" db="EMBL/GenBank/DDBJ databases">
        <authorList>
            <person name="Han B."/>
            <person name="Lu T."/>
            <person name="Zhao Q."/>
            <person name="Huang X."/>
            <person name="Zhao Y."/>
        </authorList>
    </citation>
    <scope>NUCLEOTIDE SEQUENCE</scope>
</reference>
<dbReference type="PANTHER" id="PTHR42648">
    <property type="entry name" value="TRANSPOSASE, PUTATIVE-RELATED"/>
    <property type="match status" value="1"/>
</dbReference>
<dbReference type="InterPro" id="IPR001584">
    <property type="entry name" value="Integrase_cat-core"/>
</dbReference>
<dbReference type="GO" id="GO:0006508">
    <property type="term" value="P:proteolysis"/>
    <property type="evidence" value="ECO:0007669"/>
    <property type="project" value="UniProtKB-KW"/>
</dbReference>
<gene>
    <name evidence="7" type="ORF">NCGR_LOCUS35912</name>
</gene>
<dbReference type="Proteomes" id="UP000604825">
    <property type="component" value="Unassembled WGS sequence"/>
</dbReference>
<keyword evidence="4" id="KW-0378">Hydrolase</keyword>
<dbReference type="InterPro" id="IPR012337">
    <property type="entry name" value="RNaseH-like_sf"/>
</dbReference>
<evidence type="ECO:0000256" key="3">
    <source>
        <dbReference type="ARBA" id="ARBA00022750"/>
    </source>
</evidence>
<feature type="region of interest" description="Disordered" evidence="5">
    <location>
        <begin position="38"/>
        <end position="66"/>
    </location>
</feature>
<comment type="caution">
    <text evidence="7">The sequence shown here is derived from an EMBL/GenBank/DDBJ whole genome shotgun (WGS) entry which is preliminary data.</text>
</comment>
<name>A0A811Q9K7_9POAL</name>
<dbReference type="Pfam" id="PF13976">
    <property type="entry name" value="gag_pre-integrs"/>
    <property type="match status" value="1"/>
</dbReference>
<keyword evidence="8" id="KW-1185">Reference proteome</keyword>
<proteinExistence type="predicted"/>
<dbReference type="GO" id="GO:0046872">
    <property type="term" value="F:metal ion binding"/>
    <property type="evidence" value="ECO:0007669"/>
    <property type="project" value="UniProtKB-KW"/>
</dbReference>
<dbReference type="Pfam" id="PF25597">
    <property type="entry name" value="SH3_retrovirus"/>
    <property type="match status" value="1"/>
</dbReference>
<accession>A0A811Q9K7</accession>
<evidence type="ECO:0000256" key="5">
    <source>
        <dbReference type="SAM" id="MobiDB-lite"/>
    </source>
</evidence>
<dbReference type="PANTHER" id="PTHR42648:SF22">
    <property type="entry name" value="REVERSE TRANSCRIPTASE TY1_COPIA-TYPE DOMAIN-CONTAINING PROTEIN"/>
    <property type="match status" value="1"/>
</dbReference>
<dbReference type="AlphaFoldDB" id="A0A811Q9K7"/>
<evidence type="ECO:0000256" key="1">
    <source>
        <dbReference type="ARBA" id="ARBA00022670"/>
    </source>
</evidence>
<dbReference type="PROSITE" id="PS50994">
    <property type="entry name" value="INTEGRASE"/>
    <property type="match status" value="1"/>
</dbReference>
<sequence>MAESGRIEQMFEKLAEILTAKELVKLAQLFLARTSELMSGTEESNGKEKMEQLQGSSRGSEFPKENKKATMLGNLINLARPDKGASRHVTGASSEFESYNAYPSTHSETIQTADGTCQPIKGVGLVKCSPSITLSSVLHVPSFPVNLLSLNALVDQMDCRVSFDRENCIIEDKKTGKELGIGIRYGGLWFLDQKKDDKFLGAALTASMNDDEAKVMLQHCRLGHLSFDTMVKVFPEMMRKVDRRKLVCDACEYGKHTRSTYVLRTDNGTEYVNNEFGNFLSAHGILHQTTCPDTPPQNGVAERKNCHILEIARSLVYTMNVPKFLWSEAVMTAVYLINCTPSRLLGWKTPYEMLQGVNVFTVPPKVFGCTCFVRDHRPSMGKLDPQAIKCIFVGYSSSQKGYTCWFPTERRLFVSMDVTFRESEPYYGEKTDLNSLFELGDPSMSVDDREGVDDMDILQEKEDNQSRATKAISGLIPVHLNNSNANERQGNRNIDNMDARRKPGIVHVYTRRKKTADVQSVEQQVEQPQMVEQQHSSAGDVEIGDDEVEQSIETGGEEVDLSIGLPIALRKEARSTAGKPPARFRRALCAMGYKQCNGDHTIFYKHFGRKITVLAVYVDDIIITGDDEVEIKCLKGNLSREFEVKDLGQLKYFLGIEIARNPKGIVLSQRKYVMDLLSETGMLGCRPVSTPIDSNHKLCAESGNPVNKERYQRLVG</sequence>
<protein>
    <recommendedName>
        <fullName evidence="6">Integrase catalytic domain-containing protein</fullName>
    </recommendedName>
</protein>
<dbReference type="InterPro" id="IPR039537">
    <property type="entry name" value="Retrotran_Ty1/copia-like"/>
</dbReference>
<dbReference type="GO" id="GO:0003676">
    <property type="term" value="F:nucleic acid binding"/>
    <property type="evidence" value="ECO:0007669"/>
    <property type="project" value="InterPro"/>
</dbReference>
<evidence type="ECO:0000259" key="6">
    <source>
        <dbReference type="PROSITE" id="PS50994"/>
    </source>
</evidence>
<organism evidence="7 8">
    <name type="scientific">Miscanthus lutarioriparius</name>
    <dbReference type="NCBI Taxonomy" id="422564"/>
    <lineage>
        <taxon>Eukaryota</taxon>
        <taxon>Viridiplantae</taxon>
        <taxon>Streptophyta</taxon>
        <taxon>Embryophyta</taxon>
        <taxon>Tracheophyta</taxon>
        <taxon>Spermatophyta</taxon>
        <taxon>Magnoliopsida</taxon>
        <taxon>Liliopsida</taxon>
        <taxon>Poales</taxon>
        <taxon>Poaceae</taxon>
        <taxon>PACMAD clade</taxon>
        <taxon>Panicoideae</taxon>
        <taxon>Andropogonodae</taxon>
        <taxon>Andropogoneae</taxon>
        <taxon>Saccharinae</taxon>
        <taxon>Miscanthus</taxon>
    </lineage>
</organism>
<dbReference type="EMBL" id="CAJGYO010000008">
    <property type="protein sequence ID" value="CAD6252185.1"/>
    <property type="molecule type" value="Genomic_DNA"/>
</dbReference>
<dbReference type="SUPFAM" id="SSF56672">
    <property type="entry name" value="DNA/RNA polymerases"/>
    <property type="match status" value="1"/>
</dbReference>
<evidence type="ECO:0000313" key="7">
    <source>
        <dbReference type="EMBL" id="CAD6252185.1"/>
    </source>
</evidence>
<feature type="domain" description="Integrase catalytic" evidence="6">
    <location>
        <begin position="181"/>
        <end position="358"/>
    </location>
</feature>
<dbReference type="InterPro" id="IPR036397">
    <property type="entry name" value="RNaseH_sf"/>
</dbReference>
<dbReference type="GO" id="GO:0015074">
    <property type="term" value="P:DNA integration"/>
    <property type="evidence" value="ECO:0007669"/>
    <property type="project" value="InterPro"/>
</dbReference>
<dbReference type="OrthoDB" id="1919845at2759"/>
<evidence type="ECO:0000256" key="2">
    <source>
        <dbReference type="ARBA" id="ARBA00022723"/>
    </source>
</evidence>
<evidence type="ECO:0000256" key="4">
    <source>
        <dbReference type="ARBA" id="ARBA00022801"/>
    </source>
</evidence>
<dbReference type="InterPro" id="IPR054722">
    <property type="entry name" value="PolX-like_BBD"/>
</dbReference>
<dbReference type="InterPro" id="IPR025724">
    <property type="entry name" value="GAG-pre-integrase_dom"/>
</dbReference>
<dbReference type="Gene3D" id="3.30.420.10">
    <property type="entry name" value="Ribonuclease H-like superfamily/Ribonuclease H"/>
    <property type="match status" value="1"/>
</dbReference>
<dbReference type="InterPro" id="IPR043502">
    <property type="entry name" value="DNA/RNA_pol_sf"/>
</dbReference>
<dbReference type="InterPro" id="IPR013103">
    <property type="entry name" value="RVT_2"/>
</dbReference>
<dbReference type="Pfam" id="PF22936">
    <property type="entry name" value="Pol_BBD"/>
    <property type="match status" value="1"/>
</dbReference>
<evidence type="ECO:0000313" key="8">
    <source>
        <dbReference type="Proteomes" id="UP000604825"/>
    </source>
</evidence>
<dbReference type="SUPFAM" id="SSF53098">
    <property type="entry name" value="Ribonuclease H-like"/>
    <property type="match status" value="1"/>
</dbReference>
<dbReference type="GO" id="GO:0004190">
    <property type="term" value="F:aspartic-type endopeptidase activity"/>
    <property type="evidence" value="ECO:0007669"/>
    <property type="project" value="UniProtKB-KW"/>
</dbReference>